<organism evidence="3 4">
    <name type="scientific">Gordonia caeni</name>
    <dbReference type="NCBI Taxonomy" id="1007097"/>
    <lineage>
        <taxon>Bacteria</taxon>
        <taxon>Bacillati</taxon>
        <taxon>Actinomycetota</taxon>
        <taxon>Actinomycetes</taxon>
        <taxon>Mycobacteriales</taxon>
        <taxon>Gordoniaceae</taxon>
        <taxon>Gordonia</taxon>
    </lineage>
</organism>
<dbReference type="Proteomes" id="UP001418444">
    <property type="component" value="Unassembled WGS sequence"/>
</dbReference>
<feature type="domain" description="DUF2786" evidence="2">
    <location>
        <begin position="5"/>
        <end position="43"/>
    </location>
</feature>
<dbReference type="InterPro" id="IPR024498">
    <property type="entry name" value="DUF2786"/>
</dbReference>
<feature type="compositionally biased region" description="Low complexity" evidence="1">
    <location>
        <begin position="248"/>
        <end position="259"/>
    </location>
</feature>
<feature type="region of interest" description="Disordered" evidence="1">
    <location>
        <begin position="194"/>
        <end position="223"/>
    </location>
</feature>
<name>A0ABP7NPV1_9ACTN</name>
<evidence type="ECO:0000313" key="4">
    <source>
        <dbReference type="Proteomes" id="UP001418444"/>
    </source>
</evidence>
<evidence type="ECO:0000313" key="3">
    <source>
        <dbReference type="EMBL" id="GAA3951635.1"/>
    </source>
</evidence>
<dbReference type="Pfam" id="PF10979">
    <property type="entry name" value="DUF2786"/>
    <property type="match status" value="1"/>
</dbReference>
<accession>A0ABP7NPV1</accession>
<dbReference type="RefSeq" id="WP_344780628.1">
    <property type="nucleotide sequence ID" value="NZ_BAAAZW010000002.1"/>
</dbReference>
<feature type="region of interest" description="Disordered" evidence="1">
    <location>
        <begin position="236"/>
        <end position="286"/>
    </location>
</feature>
<sequence length="286" mass="31021">MRDDKLLTRIAGLLRQAEGTDNQHEAEAFLAAAQRLATASSIDLAVARDHDPALRSRSTPITRQVMIGTAGKRGLRTYVQLFVQIGRANDLTCDVASNSTYVMAYGFSSDLDTVEALYASLVVQMVSASDAYLKSGAYKSETAEQVVTRDIGPWRRRVVETKPLSPITARLNFQSAFAERIGARLLVARDEQRDNAIRDEQAGSDPAAGTGPGERESSSTAIALRNKELEVSDYYAQESTARGTWRPSRATAGYSSAARRAGDRAGRRAKIGSDREFGSPRGALES</sequence>
<gene>
    <name evidence="3" type="ORF">GCM10022231_06790</name>
</gene>
<keyword evidence="4" id="KW-1185">Reference proteome</keyword>
<dbReference type="EMBL" id="BAAAZW010000002">
    <property type="protein sequence ID" value="GAA3951635.1"/>
    <property type="molecule type" value="Genomic_DNA"/>
</dbReference>
<proteinExistence type="predicted"/>
<reference evidence="4" key="1">
    <citation type="journal article" date="2019" name="Int. J. Syst. Evol. Microbiol.">
        <title>The Global Catalogue of Microorganisms (GCM) 10K type strain sequencing project: providing services to taxonomists for standard genome sequencing and annotation.</title>
        <authorList>
            <consortium name="The Broad Institute Genomics Platform"/>
            <consortium name="The Broad Institute Genome Sequencing Center for Infectious Disease"/>
            <person name="Wu L."/>
            <person name="Ma J."/>
        </authorList>
    </citation>
    <scope>NUCLEOTIDE SEQUENCE [LARGE SCALE GENOMIC DNA]</scope>
    <source>
        <strain evidence="4">JCM 16923</strain>
    </source>
</reference>
<feature type="compositionally biased region" description="Basic and acidic residues" evidence="1">
    <location>
        <begin position="260"/>
        <end position="278"/>
    </location>
</feature>
<protein>
    <submittedName>
        <fullName evidence="3">DUF2786 domain-containing protein</fullName>
    </submittedName>
</protein>
<comment type="caution">
    <text evidence="3">The sequence shown here is derived from an EMBL/GenBank/DDBJ whole genome shotgun (WGS) entry which is preliminary data.</text>
</comment>
<evidence type="ECO:0000259" key="2">
    <source>
        <dbReference type="Pfam" id="PF10979"/>
    </source>
</evidence>
<evidence type="ECO:0000256" key="1">
    <source>
        <dbReference type="SAM" id="MobiDB-lite"/>
    </source>
</evidence>